<dbReference type="PANTHER" id="PTHR30337">
    <property type="entry name" value="COMPONENT OF ATP-DEPENDENT DSDNA EXONUCLEASE"/>
    <property type="match status" value="1"/>
</dbReference>
<keyword evidence="3" id="KW-0540">Nuclease</keyword>
<dbReference type="PANTHER" id="PTHR30337:SF0">
    <property type="entry name" value="NUCLEASE SBCCD SUBUNIT D"/>
    <property type="match status" value="1"/>
</dbReference>
<dbReference type="SUPFAM" id="SSF56300">
    <property type="entry name" value="Metallo-dependent phosphatases"/>
    <property type="match status" value="1"/>
</dbReference>
<dbReference type="Proteomes" id="UP000263517">
    <property type="component" value="Unassembled WGS sequence"/>
</dbReference>
<keyword evidence="3" id="KW-0378">Hydrolase</keyword>
<feature type="compositionally biased region" description="Polar residues" evidence="1">
    <location>
        <begin position="210"/>
        <end position="231"/>
    </location>
</feature>
<gene>
    <name evidence="3" type="ORF">DCW74_12030</name>
</gene>
<dbReference type="Pfam" id="PF12320">
    <property type="entry name" value="SbcD_C"/>
    <property type="match status" value="1"/>
</dbReference>
<dbReference type="AlphaFoldDB" id="A0A350P581"/>
<comment type="caution">
    <text evidence="3">The sequence shown here is derived from an EMBL/GenBank/DDBJ whole genome shotgun (WGS) entry which is preliminary data.</text>
</comment>
<sequence>IRYSGSPIPLSFDELNTQKQVVLVEFTSQSTSPCISTLPVPRFQPMEVIKGDLQAIEKAINASEAIAQASKIDSINGADTDSNKSTVWLCIEVETQDYLSDLQQRVQQFLEGKNAEILQLKRVRQRTAKSLSETQNVQLSELSVKDVFEARLALASLDETPADTVTEAIEPQSKSTPLSRIDRIRHLFSDAVELVHTNKEDLANKEETEPLSTLSGSASASEQNQATQGEA</sequence>
<evidence type="ECO:0000313" key="3">
    <source>
        <dbReference type="EMBL" id="HAW76448.1"/>
    </source>
</evidence>
<dbReference type="InterPro" id="IPR026843">
    <property type="entry name" value="SbcD_C"/>
</dbReference>
<evidence type="ECO:0000313" key="4">
    <source>
        <dbReference type="Proteomes" id="UP000263517"/>
    </source>
</evidence>
<evidence type="ECO:0000259" key="2">
    <source>
        <dbReference type="Pfam" id="PF12320"/>
    </source>
</evidence>
<dbReference type="EMBL" id="DNAN01000431">
    <property type="protein sequence ID" value="HAW76448.1"/>
    <property type="molecule type" value="Genomic_DNA"/>
</dbReference>
<feature type="region of interest" description="Disordered" evidence="1">
    <location>
        <begin position="198"/>
        <end position="231"/>
    </location>
</feature>
<feature type="non-terminal residue" evidence="3">
    <location>
        <position position="1"/>
    </location>
</feature>
<dbReference type="Gene3D" id="3.30.160.720">
    <property type="match status" value="1"/>
</dbReference>
<dbReference type="InterPro" id="IPR050535">
    <property type="entry name" value="DNA_Repair-Maintenance_Comp"/>
</dbReference>
<reference evidence="3 4" key="1">
    <citation type="journal article" date="2018" name="Nat. Biotechnol.">
        <title>A standardized bacterial taxonomy based on genome phylogeny substantially revises the tree of life.</title>
        <authorList>
            <person name="Parks D.H."/>
            <person name="Chuvochina M."/>
            <person name="Waite D.W."/>
            <person name="Rinke C."/>
            <person name="Skarshewski A."/>
            <person name="Chaumeil P.A."/>
            <person name="Hugenholtz P."/>
        </authorList>
    </citation>
    <scope>NUCLEOTIDE SEQUENCE [LARGE SCALE GENOMIC DNA]</scope>
    <source>
        <strain evidence="3">UBA11978</strain>
    </source>
</reference>
<dbReference type="Gene3D" id="3.60.21.10">
    <property type="match status" value="1"/>
</dbReference>
<dbReference type="GO" id="GO:0004527">
    <property type="term" value="F:exonuclease activity"/>
    <property type="evidence" value="ECO:0007669"/>
    <property type="project" value="UniProtKB-KW"/>
</dbReference>
<name>A0A350P581_9ALTE</name>
<feature type="compositionally biased region" description="Basic and acidic residues" evidence="1">
    <location>
        <begin position="198"/>
        <end position="208"/>
    </location>
</feature>
<accession>A0A350P581</accession>
<evidence type="ECO:0000256" key="1">
    <source>
        <dbReference type="SAM" id="MobiDB-lite"/>
    </source>
</evidence>
<feature type="domain" description="Nuclease SbcCD subunit D C-terminal" evidence="2">
    <location>
        <begin position="42"/>
        <end position="153"/>
    </location>
</feature>
<dbReference type="InterPro" id="IPR029052">
    <property type="entry name" value="Metallo-depent_PP-like"/>
</dbReference>
<protein>
    <submittedName>
        <fullName evidence="3">Exonuclease subunit SbcD</fullName>
    </submittedName>
</protein>
<organism evidence="3 4">
    <name type="scientific">Alteromonas australica</name>
    <dbReference type="NCBI Taxonomy" id="589873"/>
    <lineage>
        <taxon>Bacteria</taxon>
        <taxon>Pseudomonadati</taxon>
        <taxon>Pseudomonadota</taxon>
        <taxon>Gammaproteobacteria</taxon>
        <taxon>Alteromonadales</taxon>
        <taxon>Alteromonadaceae</taxon>
        <taxon>Alteromonas/Salinimonas group</taxon>
        <taxon>Alteromonas</taxon>
    </lineage>
</organism>
<keyword evidence="3" id="KW-0269">Exonuclease</keyword>
<proteinExistence type="predicted"/>